<comment type="caution">
    <text evidence="2">The sequence shown here is derived from an EMBL/GenBank/DDBJ whole genome shotgun (WGS) entry which is preliminary data.</text>
</comment>
<protein>
    <submittedName>
        <fullName evidence="2">Uncharacterized protein (DUF2236 family)</fullName>
    </submittedName>
</protein>
<reference evidence="2 3" key="1">
    <citation type="submission" date="2019-02" db="EMBL/GenBank/DDBJ databases">
        <title>Sequencing the genomes of 1000 actinobacteria strains.</title>
        <authorList>
            <person name="Klenk H.-P."/>
        </authorList>
    </citation>
    <scope>NUCLEOTIDE SEQUENCE [LARGE SCALE GENOMIC DNA]</scope>
    <source>
        <strain evidence="2 3">DSM 45779</strain>
    </source>
</reference>
<dbReference type="InterPro" id="IPR018713">
    <property type="entry name" value="MPAB/Lcp_cat_dom"/>
</dbReference>
<dbReference type="OrthoDB" id="108890at2"/>
<dbReference type="EMBL" id="SHKL01000001">
    <property type="protein sequence ID" value="RZT83415.1"/>
    <property type="molecule type" value="Genomic_DNA"/>
</dbReference>
<proteinExistence type="predicted"/>
<dbReference type="PANTHER" id="PTHR36151:SF3">
    <property type="entry name" value="ER-BOUND OXYGENASE MPAB_MPAB'_RUBBER OXYGENASE CATALYTIC DOMAIN-CONTAINING PROTEIN"/>
    <property type="match status" value="1"/>
</dbReference>
<dbReference type="RefSeq" id="WP_130288171.1">
    <property type="nucleotide sequence ID" value="NZ_SHKL01000001.1"/>
</dbReference>
<dbReference type="PANTHER" id="PTHR36151">
    <property type="entry name" value="BLR2777 PROTEIN"/>
    <property type="match status" value="1"/>
</dbReference>
<gene>
    <name evidence="2" type="ORF">EV383_0218</name>
</gene>
<dbReference type="AlphaFoldDB" id="A0A4Q7UPA3"/>
<name>A0A4Q7UPA3_PSEST</name>
<evidence type="ECO:0000313" key="3">
    <source>
        <dbReference type="Proteomes" id="UP000291591"/>
    </source>
</evidence>
<dbReference type="Proteomes" id="UP000291591">
    <property type="component" value="Unassembled WGS sequence"/>
</dbReference>
<keyword evidence="3" id="KW-1185">Reference proteome</keyword>
<dbReference type="GO" id="GO:0016491">
    <property type="term" value="F:oxidoreductase activity"/>
    <property type="evidence" value="ECO:0007669"/>
    <property type="project" value="InterPro"/>
</dbReference>
<dbReference type="Pfam" id="PF09995">
    <property type="entry name" value="MPAB_Lcp_cat"/>
    <property type="match status" value="1"/>
</dbReference>
<organism evidence="2 3">
    <name type="scientific">Pseudonocardia sediminis</name>
    <dbReference type="NCBI Taxonomy" id="1397368"/>
    <lineage>
        <taxon>Bacteria</taxon>
        <taxon>Bacillati</taxon>
        <taxon>Actinomycetota</taxon>
        <taxon>Actinomycetes</taxon>
        <taxon>Pseudonocardiales</taxon>
        <taxon>Pseudonocardiaceae</taxon>
        <taxon>Pseudonocardia</taxon>
    </lineage>
</organism>
<accession>A0A4Q7UPA3</accession>
<evidence type="ECO:0000259" key="1">
    <source>
        <dbReference type="Pfam" id="PF09995"/>
    </source>
</evidence>
<sequence>MDGSDHGLFGPDSVTWRVHLEPVLGVAGMRALLLQSLHPRVMRGTYQNSALFDPKKAWARFERTVEFVNTRTFGSTADVEKIGARVRGLHAGLRGYDPDVDETFRIDESAGLLWVHCGEIASYLDIARRAGLLDAAGAERYLAESVRAAEVVGLDPAVVPSTVTQMRHYFDRMRPELYLSDEARIGAGNLFAPKGDMPPAVKLLISTAASLGMATLPRWARRMYGLPGLPTTDLTTSLALRALCTATGFLPDVPAPPEVQEARRIMRATSGTPARAG</sequence>
<evidence type="ECO:0000313" key="2">
    <source>
        <dbReference type="EMBL" id="RZT83415.1"/>
    </source>
</evidence>
<feature type="domain" description="ER-bound oxygenase mpaB/mpaB'/Rubber oxygenase catalytic" evidence="1">
    <location>
        <begin position="16"/>
        <end position="246"/>
    </location>
</feature>